<proteinExistence type="predicted"/>
<dbReference type="Proteomes" id="UP001549110">
    <property type="component" value="Unassembled WGS sequence"/>
</dbReference>
<gene>
    <name evidence="2" type="ORF">ABID41_001103</name>
</gene>
<organism evidence="2 3">
    <name type="scientific">Phenylobacterium koreense</name>
    <dbReference type="NCBI Taxonomy" id="266125"/>
    <lineage>
        <taxon>Bacteria</taxon>
        <taxon>Pseudomonadati</taxon>
        <taxon>Pseudomonadota</taxon>
        <taxon>Alphaproteobacteria</taxon>
        <taxon>Caulobacterales</taxon>
        <taxon>Caulobacteraceae</taxon>
        <taxon>Phenylobacterium</taxon>
    </lineage>
</organism>
<feature type="transmembrane region" description="Helical" evidence="1">
    <location>
        <begin position="44"/>
        <end position="62"/>
    </location>
</feature>
<protein>
    <submittedName>
        <fullName evidence="2">Uncharacterized protein</fullName>
    </submittedName>
</protein>
<keyword evidence="1" id="KW-0812">Transmembrane</keyword>
<evidence type="ECO:0000313" key="3">
    <source>
        <dbReference type="Proteomes" id="UP001549110"/>
    </source>
</evidence>
<keyword evidence="3" id="KW-1185">Reference proteome</keyword>
<evidence type="ECO:0000256" key="1">
    <source>
        <dbReference type="SAM" id="Phobius"/>
    </source>
</evidence>
<keyword evidence="1" id="KW-0472">Membrane</keyword>
<keyword evidence="1" id="KW-1133">Transmembrane helix</keyword>
<reference evidence="2 3" key="1">
    <citation type="submission" date="2024-06" db="EMBL/GenBank/DDBJ databases">
        <title>Genomic Encyclopedia of Type Strains, Phase IV (KMG-IV): sequencing the most valuable type-strain genomes for metagenomic binning, comparative biology and taxonomic classification.</title>
        <authorList>
            <person name="Goeker M."/>
        </authorList>
    </citation>
    <scope>NUCLEOTIDE SEQUENCE [LARGE SCALE GENOMIC DNA]</scope>
    <source>
        <strain evidence="2 3">DSM 17809</strain>
    </source>
</reference>
<accession>A0ABV2EG45</accession>
<sequence length="152" mass="17167">MIDTFSFPTGENLDYESEEELRELDVLRAEAWRYLHTYSWDPPIADLVLAFGVAPVIALFLARRQPGARPEDAERWVVVGDLPSMHFETDDTPTPALALRLYCAIAQDWADNVLAGRDLSESYPIPVAPTRELAENLLGRVDFIRTRLIPLA</sequence>
<name>A0ABV2EG45_9CAUL</name>
<comment type="caution">
    <text evidence="2">The sequence shown here is derived from an EMBL/GenBank/DDBJ whole genome shotgun (WGS) entry which is preliminary data.</text>
</comment>
<evidence type="ECO:0000313" key="2">
    <source>
        <dbReference type="EMBL" id="MET3526008.1"/>
    </source>
</evidence>
<dbReference type="EMBL" id="JBEPLU010000001">
    <property type="protein sequence ID" value="MET3526008.1"/>
    <property type="molecule type" value="Genomic_DNA"/>
</dbReference>